<accession>A0A429V885</accession>
<proteinExistence type="predicted"/>
<dbReference type="AlphaFoldDB" id="A0A429V885"/>
<reference evidence="1 2" key="1">
    <citation type="submission" date="2018-12" db="EMBL/GenBank/DDBJ databases">
        <title>Sphingomonas sp. HMF7854 Genome sequencing and assembly.</title>
        <authorList>
            <person name="Cha I."/>
            <person name="Kang H."/>
            <person name="Kim H."/>
            <person name="Kang J."/>
            <person name="Joh K."/>
        </authorList>
    </citation>
    <scope>NUCLEOTIDE SEQUENCE [LARGE SCALE GENOMIC DNA]</scope>
    <source>
        <strain evidence="1 2">HMF7854</strain>
    </source>
</reference>
<dbReference type="RefSeq" id="WP_126718006.1">
    <property type="nucleotide sequence ID" value="NZ_RWJF01000001.1"/>
</dbReference>
<gene>
    <name evidence="1" type="ORF">HMF7854_04510</name>
</gene>
<keyword evidence="2" id="KW-1185">Reference proteome</keyword>
<evidence type="ECO:0000313" key="1">
    <source>
        <dbReference type="EMBL" id="RST30171.1"/>
    </source>
</evidence>
<name>A0A429V885_9SPHN</name>
<organism evidence="1 2">
    <name type="scientific">Sphingomonas ginkgonis</name>
    <dbReference type="NCBI Taxonomy" id="2315330"/>
    <lineage>
        <taxon>Bacteria</taxon>
        <taxon>Pseudomonadati</taxon>
        <taxon>Pseudomonadota</taxon>
        <taxon>Alphaproteobacteria</taxon>
        <taxon>Sphingomonadales</taxon>
        <taxon>Sphingomonadaceae</taxon>
        <taxon>Sphingomonas</taxon>
    </lineage>
</organism>
<dbReference type="EMBL" id="RWJF01000001">
    <property type="protein sequence ID" value="RST30171.1"/>
    <property type="molecule type" value="Genomic_DNA"/>
</dbReference>
<comment type="caution">
    <text evidence="1">The sequence shown here is derived from an EMBL/GenBank/DDBJ whole genome shotgun (WGS) entry which is preliminary data.</text>
</comment>
<protein>
    <submittedName>
        <fullName evidence="1">Uncharacterized protein</fullName>
    </submittedName>
</protein>
<evidence type="ECO:0000313" key="2">
    <source>
        <dbReference type="Proteomes" id="UP000274661"/>
    </source>
</evidence>
<sequence>MLLWRTVFFLPGKVLDWMVGDLRKLWRTLTTEAPPGMCCSCHERPIQGEFGRCEDCENMIVW</sequence>
<dbReference type="Proteomes" id="UP000274661">
    <property type="component" value="Unassembled WGS sequence"/>
</dbReference>